<dbReference type="NCBIfam" id="TIGR03999">
    <property type="entry name" value="thiol_BshA"/>
    <property type="match status" value="1"/>
</dbReference>
<name>A0A382B947_9ZZZZ</name>
<evidence type="ECO:0008006" key="4">
    <source>
        <dbReference type="Google" id="ProtNLM"/>
    </source>
</evidence>
<dbReference type="GO" id="GO:0071793">
    <property type="term" value="P:bacillithiol biosynthetic process"/>
    <property type="evidence" value="ECO:0007669"/>
    <property type="project" value="InterPro"/>
</dbReference>
<dbReference type="AlphaFoldDB" id="A0A382B947"/>
<evidence type="ECO:0000259" key="1">
    <source>
        <dbReference type="Pfam" id="PF00534"/>
    </source>
</evidence>
<dbReference type="SUPFAM" id="SSF53756">
    <property type="entry name" value="UDP-Glycosyltransferase/glycogen phosphorylase"/>
    <property type="match status" value="1"/>
</dbReference>
<dbReference type="Pfam" id="PF00534">
    <property type="entry name" value="Glycos_transf_1"/>
    <property type="match status" value="1"/>
</dbReference>
<evidence type="ECO:0000313" key="3">
    <source>
        <dbReference type="EMBL" id="SVB10288.1"/>
    </source>
</evidence>
<reference evidence="3" key="1">
    <citation type="submission" date="2018-05" db="EMBL/GenBank/DDBJ databases">
        <authorList>
            <person name="Lanie J.A."/>
            <person name="Ng W.-L."/>
            <person name="Kazmierczak K.M."/>
            <person name="Andrzejewski T.M."/>
            <person name="Davidsen T.M."/>
            <person name="Wayne K.J."/>
            <person name="Tettelin H."/>
            <person name="Glass J.I."/>
            <person name="Rusch D."/>
            <person name="Podicherti R."/>
            <person name="Tsui H.-C.T."/>
            <person name="Winkler M.E."/>
        </authorList>
    </citation>
    <scope>NUCLEOTIDE SEQUENCE</scope>
</reference>
<feature type="domain" description="Glycosyl transferase family 1" evidence="1">
    <location>
        <begin position="202"/>
        <end position="354"/>
    </location>
</feature>
<dbReference type="Gene3D" id="3.40.50.2000">
    <property type="entry name" value="Glycogen Phosphorylase B"/>
    <property type="match status" value="2"/>
</dbReference>
<feature type="non-terminal residue" evidence="3">
    <location>
        <position position="1"/>
    </location>
</feature>
<dbReference type="GO" id="GO:0016757">
    <property type="term" value="F:glycosyltransferase activity"/>
    <property type="evidence" value="ECO:0007669"/>
    <property type="project" value="InterPro"/>
</dbReference>
<dbReference type="InterPro" id="IPR023881">
    <property type="entry name" value="Thiol_BshA"/>
</dbReference>
<dbReference type="PANTHER" id="PTHR45947">
    <property type="entry name" value="SULFOQUINOVOSYL TRANSFERASE SQD2"/>
    <property type="match status" value="1"/>
</dbReference>
<dbReference type="InterPro" id="IPR028098">
    <property type="entry name" value="Glyco_trans_4-like_N"/>
</dbReference>
<dbReference type="InterPro" id="IPR050194">
    <property type="entry name" value="Glycosyltransferase_grp1"/>
</dbReference>
<accession>A0A382B947</accession>
<dbReference type="PANTHER" id="PTHR45947:SF3">
    <property type="entry name" value="SULFOQUINOVOSYL TRANSFERASE SQD2"/>
    <property type="match status" value="1"/>
</dbReference>
<proteinExistence type="predicted"/>
<dbReference type="InterPro" id="IPR001296">
    <property type="entry name" value="Glyco_trans_1"/>
</dbReference>
<gene>
    <name evidence="3" type="ORF">METZ01_LOCUS163142</name>
</gene>
<protein>
    <recommendedName>
        <fullName evidence="4">N-acetyl-alpha-D-glucosaminyl L-malate synthase BshA</fullName>
    </recommendedName>
</protein>
<dbReference type="Pfam" id="PF13439">
    <property type="entry name" value="Glyco_transf_4"/>
    <property type="match status" value="1"/>
</dbReference>
<feature type="domain" description="Glycosyltransferase subfamily 4-like N-terminal" evidence="2">
    <location>
        <begin position="11"/>
        <end position="181"/>
    </location>
</feature>
<evidence type="ECO:0000259" key="2">
    <source>
        <dbReference type="Pfam" id="PF13439"/>
    </source>
</evidence>
<dbReference type="EMBL" id="UINC01028748">
    <property type="protein sequence ID" value="SVB10288.1"/>
    <property type="molecule type" value="Genomic_DNA"/>
</dbReference>
<organism evidence="3">
    <name type="scientific">marine metagenome</name>
    <dbReference type="NCBI Taxonomy" id="408172"/>
    <lineage>
        <taxon>unclassified sequences</taxon>
        <taxon>metagenomes</taxon>
        <taxon>ecological metagenomes</taxon>
    </lineage>
</organism>
<sequence>VNIGIVCYASVGGSGIVATELGCALASRGHQVRLISSELPFRFGQYHPGLGFHPVHAPVYPPLREPQYLLSLANKLVQVSREFSLDVIHSHYAIPHAVGAYLARQILVATGHDKVPKIITTLHGTDVTLIGADPSYSQTVTFGIDQSDGVTAVSESLKTEIHRDLAVDSDIRVIPNFLDCNHYHFTSNPDLRTQLTRDDPATKLVIHVSNFRPIKRVASVIEIFRQIRTRVPARLVLVGEGPDLGSACQLARDLGLDDAVEVLGEQEQLVPILSTADLALLPSAKEGFGLSALEAMACDTPVVASRVGGLPEVIEDGVSGFLHPPDDVAAMTESAIALLTDASLHERVVQAGRNVVRHKFCADEIVPRYEDFYREIIDRK</sequence>